<organism evidence="1 2">
    <name type="scientific">Ichthyophthirius multifiliis</name>
    <name type="common">White spot disease agent</name>
    <name type="synonym">Ich</name>
    <dbReference type="NCBI Taxonomy" id="5932"/>
    <lineage>
        <taxon>Eukaryota</taxon>
        <taxon>Sar</taxon>
        <taxon>Alveolata</taxon>
        <taxon>Ciliophora</taxon>
        <taxon>Intramacronucleata</taxon>
        <taxon>Oligohymenophorea</taxon>
        <taxon>Hymenostomatida</taxon>
        <taxon>Ophryoglenina</taxon>
        <taxon>Ichthyophthirius</taxon>
    </lineage>
</organism>
<dbReference type="OrthoDB" id="124855at2759"/>
<dbReference type="STRING" id="857967.G0QYH4"/>
<keyword evidence="2" id="KW-1185">Reference proteome</keyword>
<dbReference type="eggNOG" id="KOG1866">
    <property type="taxonomic scope" value="Eukaryota"/>
</dbReference>
<dbReference type="Proteomes" id="UP000008983">
    <property type="component" value="Unassembled WGS sequence"/>
</dbReference>
<accession>G0QYH4</accession>
<dbReference type="GeneID" id="14905835"/>
<dbReference type="GO" id="GO:0016787">
    <property type="term" value="F:hydrolase activity"/>
    <property type="evidence" value="ECO:0007669"/>
    <property type="project" value="UniProtKB-KW"/>
</dbReference>
<dbReference type="EMBL" id="GL984112">
    <property type="protein sequence ID" value="EGR29726.1"/>
    <property type="molecule type" value="Genomic_DNA"/>
</dbReference>
<keyword evidence="1" id="KW-0378">Hydrolase</keyword>
<gene>
    <name evidence="1" type="ORF">IMG5_149720</name>
</gene>
<proteinExistence type="predicted"/>
<dbReference type="Gene3D" id="2.30.30.140">
    <property type="match status" value="1"/>
</dbReference>
<dbReference type="SUPFAM" id="SSF54160">
    <property type="entry name" value="Chromo domain-like"/>
    <property type="match status" value="1"/>
</dbReference>
<dbReference type="AlphaFoldDB" id="G0QYH4"/>
<name>G0QYH4_ICHMU</name>
<dbReference type="RefSeq" id="XP_004030962.1">
    <property type="nucleotide sequence ID" value="XM_004030914.1"/>
</dbReference>
<dbReference type="InterPro" id="IPR016197">
    <property type="entry name" value="Chromo-like_dom_sf"/>
</dbReference>
<reference evidence="1 2" key="1">
    <citation type="submission" date="2011-07" db="EMBL/GenBank/DDBJ databases">
        <authorList>
            <person name="Coyne R."/>
            <person name="Brami D."/>
            <person name="Johnson J."/>
            <person name="Hostetler J."/>
            <person name="Hannick L."/>
            <person name="Clark T."/>
            <person name="Cassidy-Hanley D."/>
            <person name="Inman J."/>
        </authorList>
    </citation>
    <scope>NUCLEOTIDE SEQUENCE [LARGE SCALE GENOMIC DNA]</scope>
    <source>
        <strain evidence="1 2">G5</strain>
    </source>
</reference>
<evidence type="ECO:0000313" key="1">
    <source>
        <dbReference type="EMBL" id="EGR29726.1"/>
    </source>
</evidence>
<evidence type="ECO:0000313" key="2">
    <source>
        <dbReference type="Proteomes" id="UP000008983"/>
    </source>
</evidence>
<dbReference type="InParanoid" id="G0QYH4"/>
<protein>
    <submittedName>
        <fullName evidence="1">Ubiquitin carboxyl-terminal hydrolase family protein, putative</fullName>
    </submittedName>
</protein>
<sequence length="335" mass="39819">MLSYIFNKNQFYFKTNQLNPQIFYIQQLFPVSNSFHQFQASLKIGDFVDAIKTENIYYKNSWSRAKIIKCNEEYIQLQFLNTSIDYNKQVWRYGFEIRPFKSMCPDDDWDWRFQINKGDLVDCCDNSHVWYKCTVFDLKNDGDELFIFIGYRYYDENGVKTDQKGRFFGWQAQYDEWMDVTNPRLQKLGTQAKKVYTKASTNNNQEEMIDDFSDRVQICENLEEEIFAVPRRNYCTSFFLISAVNKFGKKGGFKLIKEKIANFNENEWCQIDFLASYMNMFDQIQGIFHCNFAKKYSNELIYAVQKNVLESPASNLRNFTKEKIDLVNRGLDGQG</sequence>